<organism evidence="1">
    <name type="scientific">marine metagenome</name>
    <dbReference type="NCBI Taxonomy" id="408172"/>
    <lineage>
        <taxon>unclassified sequences</taxon>
        <taxon>metagenomes</taxon>
        <taxon>ecological metagenomes</taxon>
    </lineage>
</organism>
<evidence type="ECO:0000313" key="1">
    <source>
        <dbReference type="EMBL" id="SVB32509.1"/>
    </source>
</evidence>
<dbReference type="AlphaFoldDB" id="A0A382D331"/>
<proteinExistence type="predicted"/>
<dbReference type="EMBL" id="UINC01037269">
    <property type="protein sequence ID" value="SVB32509.1"/>
    <property type="molecule type" value="Genomic_DNA"/>
</dbReference>
<sequence>MDTVTTTTVEIAGPTGHEALELTQDQTMALVEERGDSWVFSQGAGGMMTTPQLAEADWETVGTVRIVPGLVGGLY</sequence>
<accession>A0A382D331</accession>
<gene>
    <name evidence="1" type="ORF">METZ01_LOCUS185363</name>
</gene>
<protein>
    <submittedName>
        <fullName evidence="1">Uncharacterized protein</fullName>
    </submittedName>
</protein>
<name>A0A382D331_9ZZZZ</name>
<reference evidence="1" key="1">
    <citation type="submission" date="2018-05" db="EMBL/GenBank/DDBJ databases">
        <authorList>
            <person name="Lanie J.A."/>
            <person name="Ng W.-L."/>
            <person name="Kazmierczak K.M."/>
            <person name="Andrzejewski T.M."/>
            <person name="Davidsen T.M."/>
            <person name="Wayne K.J."/>
            <person name="Tettelin H."/>
            <person name="Glass J.I."/>
            <person name="Rusch D."/>
            <person name="Podicherti R."/>
            <person name="Tsui H.-C.T."/>
            <person name="Winkler M.E."/>
        </authorList>
    </citation>
    <scope>NUCLEOTIDE SEQUENCE</scope>
</reference>